<feature type="compositionally biased region" description="Polar residues" evidence="1">
    <location>
        <begin position="31"/>
        <end position="42"/>
    </location>
</feature>
<organism evidence="3 4">
    <name type="scientific">Austropuccinia psidii MF-1</name>
    <dbReference type="NCBI Taxonomy" id="1389203"/>
    <lineage>
        <taxon>Eukaryota</taxon>
        <taxon>Fungi</taxon>
        <taxon>Dikarya</taxon>
        <taxon>Basidiomycota</taxon>
        <taxon>Pucciniomycotina</taxon>
        <taxon>Pucciniomycetes</taxon>
        <taxon>Pucciniales</taxon>
        <taxon>Sphaerophragmiaceae</taxon>
        <taxon>Austropuccinia</taxon>
    </lineage>
</organism>
<feature type="compositionally biased region" description="Polar residues" evidence="1">
    <location>
        <begin position="297"/>
        <end position="309"/>
    </location>
</feature>
<evidence type="ECO:0000313" key="3">
    <source>
        <dbReference type="EMBL" id="MBW0471592.1"/>
    </source>
</evidence>
<comment type="caution">
    <text evidence="3">The sequence shown here is derived from an EMBL/GenBank/DDBJ whole genome shotgun (WGS) entry which is preliminary data.</text>
</comment>
<sequence>MPVQHSPPAKNTRSQRHQAVLTPTARAPLDCTTSVNQLSANFTEDHQWKERHPPEEEGKESDKTEVASALSGAREDFEAPNLAHSNQPLVSQAEPNFLKMMEEMTQFMGQLTQAVASRDTSKAPAFKTPSMKAPDSFDANFFSDRKKVLYSTSFLTGRAGKWIEHYLSNISNEDPSYLLKNWQLFETQLITLFGDPNEVRKSEQELDNLRMKESAQVLLYIAYFRSLMSRIGNWGERAYTHAYRRGLASRLLDKLALHPGNFDSLQEFMDITLALDTRYHERQKEKGSNPEKKPPISGSNCSKPPQSSS</sequence>
<dbReference type="EMBL" id="AVOT02002806">
    <property type="protein sequence ID" value="MBW0471592.1"/>
    <property type="molecule type" value="Genomic_DNA"/>
</dbReference>
<feature type="domain" description="Retrotransposon gag" evidence="2">
    <location>
        <begin position="152"/>
        <end position="248"/>
    </location>
</feature>
<proteinExistence type="predicted"/>
<dbReference type="AlphaFoldDB" id="A0A9Q3BU90"/>
<name>A0A9Q3BU90_9BASI</name>
<evidence type="ECO:0000259" key="2">
    <source>
        <dbReference type="Pfam" id="PF03732"/>
    </source>
</evidence>
<accession>A0A9Q3BU90</accession>
<protein>
    <recommendedName>
        <fullName evidence="2">Retrotransposon gag domain-containing protein</fullName>
    </recommendedName>
</protein>
<gene>
    <name evidence="3" type="ORF">O181_011307</name>
</gene>
<reference evidence="3" key="1">
    <citation type="submission" date="2021-03" db="EMBL/GenBank/DDBJ databases">
        <title>Draft genome sequence of rust myrtle Austropuccinia psidii MF-1, a brazilian biotype.</title>
        <authorList>
            <person name="Quecine M.C."/>
            <person name="Pachon D.M.R."/>
            <person name="Bonatelli M.L."/>
            <person name="Correr F.H."/>
            <person name="Franceschini L.M."/>
            <person name="Leite T.F."/>
            <person name="Margarido G.R.A."/>
            <person name="Almeida C.A."/>
            <person name="Ferrarezi J.A."/>
            <person name="Labate C.A."/>
        </authorList>
    </citation>
    <scope>NUCLEOTIDE SEQUENCE</scope>
    <source>
        <strain evidence="3">MF-1</strain>
    </source>
</reference>
<evidence type="ECO:0000256" key="1">
    <source>
        <dbReference type="SAM" id="MobiDB-lite"/>
    </source>
</evidence>
<feature type="compositionally biased region" description="Basic and acidic residues" evidence="1">
    <location>
        <begin position="43"/>
        <end position="65"/>
    </location>
</feature>
<feature type="region of interest" description="Disordered" evidence="1">
    <location>
        <begin position="1"/>
        <end position="70"/>
    </location>
</feature>
<feature type="region of interest" description="Disordered" evidence="1">
    <location>
        <begin position="280"/>
        <end position="309"/>
    </location>
</feature>
<feature type="compositionally biased region" description="Basic and acidic residues" evidence="1">
    <location>
        <begin position="280"/>
        <end position="294"/>
    </location>
</feature>
<keyword evidence="4" id="KW-1185">Reference proteome</keyword>
<evidence type="ECO:0000313" key="4">
    <source>
        <dbReference type="Proteomes" id="UP000765509"/>
    </source>
</evidence>
<dbReference type="Proteomes" id="UP000765509">
    <property type="component" value="Unassembled WGS sequence"/>
</dbReference>
<dbReference type="Pfam" id="PF03732">
    <property type="entry name" value="Retrotrans_gag"/>
    <property type="match status" value="1"/>
</dbReference>
<dbReference type="InterPro" id="IPR005162">
    <property type="entry name" value="Retrotrans_gag_dom"/>
</dbReference>